<evidence type="ECO:0000256" key="5">
    <source>
        <dbReference type="ARBA" id="ARBA00037982"/>
    </source>
</evidence>
<feature type="domain" description="Protein kinase" evidence="9">
    <location>
        <begin position="48"/>
        <end position="388"/>
    </location>
</feature>
<evidence type="ECO:0000313" key="11">
    <source>
        <dbReference type="Proteomes" id="UP001146793"/>
    </source>
</evidence>
<comment type="similarity">
    <text evidence="5">Belongs to the protein kinase superfamily. Ser/Thr protein kinase family. GCN2 subfamily.</text>
</comment>
<dbReference type="InterPro" id="IPR017441">
    <property type="entry name" value="Protein_kinase_ATP_BS"/>
</dbReference>
<proteinExistence type="inferred from homology"/>
<evidence type="ECO:0000256" key="2">
    <source>
        <dbReference type="ARBA" id="ARBA00022741"/>
    </source>
</evidence>
<feature type="compositionally biased region" description="Acidic residues" evidence="8">
    <location>
        <begin position="316"/>
        <end position="329"/>
    </location>
</feature>
<dbReference type="PROSITE" id="PS50011">
    <property type="entry name" value="PROTEIN_KINASE_DOM"/>
    <property type="match status" value="1"/>
</dbReference>
<feature type="region of interest" description="Disordered" evidence="8">
    <location>
        <begin position="303"/>
        <end position="341"/>
    </location>
</feature>
<feature type="compositionally biased region" description="Basic and acidic residues" evidence="8">
    <location>
        <begin position="204"/>
        <end position="213"/>
    </location>
</feature>
<dbReference type="GO" id="GO:0004674">
    <property type="term" value="F:protein serine/threonine kinase activity"/>
    <property type="evidence" value="ECO:0007669"/>
    <property type="project" value="UniProtKB-KW"/>
</dbReference>
<dbReference type="InterPro" id="IPR050339">
    <property type="entry name" value="CC_SR_Kinase"/>
</dbReference>
<dbReference type="SMART" id="SM00220">
    <property type="entry name" value="S_TKc"/>
    <property type="match status" value="1"/>
</dbReference>
<keyword evidence="7" id="KW-0723">Serine/threonine-protein kinase</keyword>
<evidence type="ECO:0000256" key="6">
    <source>
        <dbReference type="PROSITE-ProRule" id="PRU10141"/>
    </source>
</evidence>
<dbReference type="PANTHER" id="PTHR11042">
    <property type="entry name" value="EUKARYOTIC TRANSLATION INITIATION FACTOR 2-ALPHA KINASE EIF2-ALPHA KINASE -RELATED"/>
    <property type="match status" value="1"/>
</dbReference>
<dbReference type="Proteomes" id="UP001146793">
    <property type="component" value="Unassembled WGS sequence"/>
</dbReference>
<dbReference type="InterPro" id="IPR011009">
    <property type="entry name" value="Kinase-like_dom_sf"/>
</dbReference>
<dbReference type="SUPFAM" id="SSF56112">
    <property type="entry name" value="Protein kinase-like (PK-like)"/>
    <property type="match status" value="1"/>
</dbReference>
<evidence type="ECO:0000259" key="9">
    <source>
        <dbReference type="PROSITE" id="PS50011"/>
    </source>
</evidence>
<dbReference type="GO" id="GO:0005634">
    <property type="term" value="C:nucleus"/>
    <property type="evidence" value="ECO:0007669"/>
    <property type="project" value="TreeGrafter"/>
</dbReference>
<dbReference type="Gene3D" id="3.30.200.20">
    <property type="entry name" value="Phosphorylase Kinase, domain 1"/>
    <property type="match status" value="1"/>
</dbReference>
<dbReference type="InterPro" id="IPR008271">
    <property type="entry name" value="Ser/Thr_kinase_AS"/>
</dbReference>
<keyword evidence="4 6" id="KW-0067">ATP-binding</keyword>
<reference evidence="10" key="1">
    <citation type="submission" date="2022-08" db="EMBL/GenBank/DDBJ databases">
        <title>Novel sulphate-reducing endosymbionts in the free-living metamonad Anaeramoeba.</title>
        <authorList>
            <person name="Jerlstrom-Hultqvist J."/>
            <person name="Cepicka I."/>
            <person name="Gallot-Lavallee L."/>
            <person name="Salas-Leiva D."/>
            <person name="Curtis B.A."/>
            <person name="Zahonova K."/>
            <person name="Pipaliya S."/>
            <person name="Dacks J."/>
            <person name="Roger A.J."/>
        </authorList>
    </citation>
    <scope>NUCLEOTIDE SEQUENCE</scope>
    <source>
        <strain evidence="10">Busselton2</strain>
    </source>
</reference>
<dbReference type="Pfam" id="PF00069">
    <property type="entry name" value="Pkinase"/>
    <property type="match status" value="1"/>
</dbReference>
<evidence type="ECO:0000256" key="3">
    <source>
        <dbReference type="ARBA" id="ARBA00022777"/>
    </source>
</evidence>
<feature type="region of interest" description="Disordered" evidence="8">
    <location>
        <begin position="192"/>
        <end position="219"/>
    </location>
</feature>
<dbReference type="GO" id="GO:0005737">
    <property type="term" value="C:cytoplasm"/>
    <property type="evidence" value="ECO:0007669"/>
    <property type="project" value="TreeGrafter"/>
</dbReference>
<comment type="caution">
    <text evidence="10">The sequence shown here is derived from an EMBL/GenBank/DDBJ whole genome shotgun (WGS) entry which is preliminary data.</text>
</comment>
<name>A0AAV8A8B2_9EUKA</name>
<gene>
    <name evidence="10" type="ORF">M0812_00959</name>
</gene>
<evidence type="ECO:0000313" key="10">
    <source>
        <dbReference type="EMBL" id="KAJ3448479.1"/>
    </source>
</evidence>
<organism evidence="10 11">
    <name type="scientific">Anaeramoeba flamelloides</name>
    <dbReference type="NCBI Taxonomy" id="1746091"/>
    <lineage>
        <taxon>Eukaryota</taxon>
        <taxon>Metamonada</taxon>
        <taxon>Anaeramoebidae</taxon>
        <taxon>Anaeramoeba</taxon>
    </lineage>
</organism>
<evidence type="ECO:0000256" key="7">
    <source>
        <dbReference type="RuleBase" id="RU000304"/>
    </source>
</evidence>
<evidence type="ECO:0000256" key="8">
    <source>
        <dbReference type="SAM" id="MobiDB-lite"/>
    </source>
</evidence>
<dbReference type="GO" id="GO:0005524">
    <property type="term" value="F:ATP binding"/>
    <property type="evidence" value="ECO:0007669"/>
    <property type="project" value="UniProtKB-UniRule"/>
</dbReference>
<dbReference type="AlphaFoldDB" id="A0AAV8A8B2"/>
<dbReference type="Gene3D" id="1.10.510.10">
    <property type="entry name" value="Transferase(Phosphotransferase) domain 1"/>
    <property type="match status" value="1"/>
</dbReference>
<evidence type="ECO:0000256" key="1">
    <source>
        <dbReference type="ARBA" id="ARBA00022679"/>
    </source>
</evidence>
<keyword evidence="1" id="KW-0808">Transferase</keyword>
<dbReference type="EMBL" id="JANTQA010000015">
    <property type="protein sequence ID" value="KAJ3448479.1"/>
    <property type="molecule type" value="Genomic_DNA"/>
</dbReference>
<feature type="binding site" evidence="6">
    <location>
        <position position="77"/>
    </location>
    <ligand>
        <name>ATP</name>
        <dbReference type="ChEBI" id="CHEBI:30616"/>
    </ligand>
</feature>
<dbReference type="InterPro" id="IPR000719">
    <property type="entry name" value="Prot_kinase_dom"/>
</dbReference>
<keyword evidence="3 10" id="KW-0418">Kinase</keyword>
<evidence type="ECO:0000256" key="4">
    <source>
        <dbReference type="ARBA" id="ARBA00022840"/>
    </source>
</evidence>
<dbReference type="PROSITE" id="PS00107">
    <property type="entry name" value="PROTEIN_KINASE_ATP"/>
    <property type="match status" value="1"/>
</dbReference>
<feature type="compositionally biased region" description="Basic and acidic residues" evidence="8">
    <location>
        <begin position="330"/>
        <end position="340"/>
    </location>
</feature>
<protein>
    <submittedName>
        <fullName evidence="10">Membrane-associated tyrosine- and threonine-specific cdc2-inhibitory kinase</fullName>
    </submittedName>
</protein>
<dbReference type="PROSITE" id="PS00108">
    <property type="entry name" value="PROTEIN_KINASE_ST"/>
    <property type="match status" value="1"/>
</dbReference>
<accession>A0AAV8A8B2</accession>
<sequence length="500" mass="59094">MRNNFETPFKRKRLFCPPIQKKHQKRTRASKVPLPILTKRKLKKLKSFEKKKFLGKGDFGEVYCVNCKATDQKYALKQIKPNTFYKLREILIRLELIQKKLQKKTTFSSFNIIGVHQCWEENGFVNILMDFCEDGSLDELLLSGIPISEEQIWTIVYDIARGLEFMHSCGLVHLDLKPSNIFLTKSTFLNRPKKRGGGRKQTTQRKEKEKEGNDQNDPLLYPISRIGDLDLLCKMGQPIEQEGDSKYIACEILTGLLNETKRASFCNDIFSFGMTLYELSSGCQLKNNSSEWEMFRNMTHENNSFLNEEEKVKKEEEEEKEEEKEEEEEEKKRGEGYDFKKTHKNKNINPLRYRYKRSQDLKQLIRRMLCRDPKKRITTKEILEYPKVMEVNKIRSKLFNKKNIFIEKLKLAPRIGRKGLKNEAFSPIIKRKKSLNNKPINRILFLSPQINSKTKLKPRSLSFESSHNKTHKNIDLEIDFDFEFDFNKEFCISFFEDNKK</sequence>
<keyword evidence="2 6" id="KW-0547">Nucleotide-binding</keyword>